<dbReference type="Pfam" id="PF10650">
    <property type="entry name" value="zf-C3H1"/>
    <property type="match status" value="1"/>
</dbReference>
<dbReference type="InterPro" id="IPR003591">
    <property type="entry name" value="Leu-rich_rpt_typical-subtyp"/>
</dbReference>
<gene>
    <name evidence="6" type="ORF">ACHAWO_000383</name>
</gene>
<dbReference type="InterPro" id="IPR019607">
    <property type="entry name" value="Putative_zinc-finger_domain"/>
</dbReference>
<dbReference type="InterPro" id="IPR001611">
    <property type="entry name" value="Leu-rich_rpt"/>
</dbReference>
<dbReference type="Proteomes" id="UP001530400">
    <property type="component" value="Unassembled WGS sequence"/>
</dbReference>
<feature type="coiled-coil region" evidence="3">
    <location>
        <begin position="138"/>
        <end position="165"/>
    </location>
</feature>
<organism evidence="6 7">
    <name type="scientific">Cyclotella atomus</name>
    <dbReference type="NCBI Taxonomy" id="382360"/>
    <lineage>
        <taxon>Eukaryota</taxon>
        <taxon>Sar</taxon>
        <taxon>Stramenopiles</taxon>
        <taxon>Ochrophyta</taxon>
        <taxon>Bacillariophyta</taxon>
        <taxon>Coscinodiscophyceae</taxon>
        <taxon>Thalassiosirophycidae</taxon>
        <taxon>Stephanodiscales</taxon>
        <taxon>Stephanodiscaceae</taxon>
        <taxon>Cyclotella</taxon>
    </lineage>
</organism>
<keyword evidence="1" id="KW-0433">Leucine-rich repeat</keyword>
<dbReference type="Gene3D" id="3.80.10.10">
    <property type="entry name" value="Ribonuclease Inhibitor"/>
    <property type="match status" value="1"/>
</dbReference>
<evidence type="ECO:0000313" key="6">
    <source>
        <dbReference type="EMBL" id="KAL3797766.1"/>
    </source>
</evidence>
<feature type="region of interest" description="Disordered" evidence="4">
    <location>
        <begin position="538"/>
        <end position="561"/>
    </location>
</feature>
<feature type="compositionally biased region" description="Polar residues" evidence="4">
    <location>
        <begin position="58"/>
        <end position="67"/>
    </location>
</feature>
<feature type="compositionally biased region" description="Polar residues" evidence="4">
    <location>
        <begin position="1"/>
        <end position="26"/>
    </location>
</feature>
<evidence type="ECO:0000256" key="4">
    <source>
        <dbReference type="SAM" id="MobiDB-lite"/>
    </source>
</evidence>
<keyword evidence="7" id="KW-1185">Reference proteome</keyword>
<dbReference type="PANTHER" id="PTHR48051:SF1">
    <property type="entry name" value="RAS SUPPRESSOR PROTEIN 1"/>
    <property type="match status" value="1"/>
</dbReference>
<evidence type="ECO:0000256" key="3">
    <source>
        <dbReference type="SAM" id="Coils"/>
    </source>
</evidence>
<feature type="compositionally biased region" description="Acidic residues" evidence="4">
    <location>
        <begin position="43"/>
        <end position="55"/>
    </location>
</feature>
<feature type="region of interest" description="Disordered" evidence="4">
    <location>
        <begin position="1"/>
        <end position="67"/>
    </location>
</feature>
<dbReference type="Pfam" id="PF13855">
    <property type="entry name" value="LRR_8"/>
    <property type="match status" value="1"/>
</dbReference>
<evidence type="ECO:0000259" key="5">
    <source>
        <dbReference type="Pfam" id="PF10650"/>
    </source>
</evidence>
<evidence type="ECO:0000313" key="7">
    <source>
        <dbReference type="Proteomes" id="UP001530400"/>
    </source>
</evidence>
<accession>A0ABD3QE58</accession>
<keyword evidence="3" id="KW-0175">Coiled coil</keyword>
<protein>
    <recommendedName>
        <fullName evidence="5">Putative zinc-finger domain-containing protein</fullName>
    </recommendedName>
</protein>
<dbReference type="SMART" id="SM00369">
    <property type="entry name" value="LRR_TYP"/>
    <property type="match status" value="3"/>
</dbReference>
<reference evidence="6 7" key="1">
    <citation type="submission" date="2024-10" db="EMBL/GenBank/DDBJ databases">
        <title>Updated reference genomes for cyclostephanoid diatoms.</title>
        <authorList>
            <person name="Roberts W.R."/>
            <person name="Alverson A.J."/>
        </authorList>
    </citation>
    <scope>NUCLEOTIDE SEQUENCE [LARGE SCALE GENOMIC DNA]</scope>
    <source>
        <strain evidence="6 7">AJA010-31</strain>
    </source>
</reference>
<dbReference type="AlphaFoldDB" id="A0ABD3QE58"/>
<evidence type="ECO:0000256" key="2">
    <source>
        <dbReference type="ARBA" id="ARBA00022737"/>
    </source>
</evidence>
<keyword evidence="2" id="KW-0677">Repeat</keyword>
<name>A0ABD3QE58_9STRA</name>
<dbReference type="InterPro" id="IPR050216">
    <property type="entry name" value="LRR_domain-containing"/>
</dbReference>
<dbReference type="PROSITE" id="PS51450">
    <property type="entry name" value="LRR"/>
    <property type="match status" value="2"/>
</dbReference>
<dbReference type="InterPro" id="IPR032675">
    <property type="entry name" value="LRR_dom_sf"/>
</dbReference>
<dbReference type="PANTHER" id="PTHR48051">
    <property type="match status" value="1"/>
</dbReference>
<dbReference type="SUPFAM" id="SSF52075">
    <property type="entry name" value="Outer arm dynein light chain 1"/>
    <property type="match status" value="1"/>
</dbReference>
<comment type="caution">
    <text evidence="6">The sequence shown here is derived from an EMBL/GenBank/DDBJ whole genome shotgun (WGS) entry which is preliminary data.</text>
</comment>
<dbReference type="EMBL" id="JALLPJ020000240">
    <property type="protein sequence ID" value="KAL3797766.1"/>
    <property type="molecule type" value="Genomic_DNA"/>
</dbReference>
<sequence length="1257" mass="140191">MSQNEDSASTQQQQQPSFLQESNPPTAQHHHDAFGEGDSGIDYGDDAIDFEEGDYDSVNGSQGDPLNLNANGIPNAINSSADYRIGINEQSIETPADAQHSETIDLTTTLDELQEEVGLHETTLSTLHSKSLFLSSEIEAEEANAESLRGEIQTLSQRKLRLKKKTEGNIELVRRVEGTLEKTLGRLKSALGQPEYVDKDQDVHFQEGKIGSSAPSIQEEAAVASIEHEIDLNSKYQQAYKAESSTATETDTNKSRSSCIRIPLHQDSKHEIQWSTPNEAIRSKIKQILPTWRTNLPTPSLWGAGSTDVLSRLVSILSNENLLERQDLVDKGLLPADSGWVNESCIIGTPLDIYKHVDCKRWLHTVNSPHTLNEKVPAISRDNRLDPNAVLCPYELGGVCADYRCPYQHLGRPPTSSAITLGNGRRYLRYYALPEVRTPPPLSRDDFVASEKDVSELITNEISSVDGKSKDVTLEYHSQNEDGPAVTKVYPCPTCATVALNVNDLRAHMQQCNPNLFVLDGTEYTVQNVLVDESKTNDAAAKNDQPPGHHAHIENDQQPNPVEDVADASAFIDNQDMVCLPTIDHVSYSDSCDESVTEEMDIPSRGFLFDEQYWWQALIPRANKVSYASCHQAIDFILLSFGFEPVRDDASKVDASHLRLLRCSTLQTKESKSLELQEIILNARIIDFCQICVHMGQCSLGLSLLRSAIQSKENEYHLLLLQHVFDSVKAASTSRGACDLFTSQVRLSLVSQFYQLRHAWLSQDIPKRNKEPRVEQLLAILDENKESLDHDIKRCLSSRIPSSCGDTGQSGWEDFVSCLQLQLEKYIIVPFAYKMTETEQLSFLLECANIGRVLQDVMGNVHDRTFSPLAHVLDPVWAVVQLLLQTRQQKLAVNSASELRPHLLVILVIGPLVFECSSNIISRPLVQTGAFDTFDTRDRLDLSTLDKSIIEMIKDVRRCWRNRDIKIGNIECLLSPLYMMSVSICVCLGAFEKAQLRLSNAINAKSKFQSHSLSMNAISESLYSQLIHLRMSCPTYTDLVDPRGECETRNLVAQATFNGIVLCRLDACGDLPMISAANSNRAGQQQWQNLSSVVNAKHQSEYFEFEASHPKIEITRSSEFPRSLLVAGQTMKCLSLVGCMLDDLPLSIGVHLSSLVSLILSDNRLETLPSSIGSMTFLQTLDVSHNKIQSLPQSIKSCFNLQVLDLSYNQLSTFVGDLVLHLPQLQSFEVEGNPAHDSAIFQPKGKRTKRHYVDSSW</sequence>
<evidence type="ECO:0000256" key="1">
    <source>
        <dbReference type="ARBA" id="ARBA00022614"/>
    </source>
</evidence>
<proteinExistence type="predicted"/>
<feature type="domain" description="Putative zinc-finger" evidence="5">
    <location>
        <begin position="391"/>
        <end position="410"/>
    </location>
</feature>